<evidence type="ECO:0000256" key="2">
    <source>
        <dbReference type="SAM" id="Phobius"/>
    </source>
</evidence>
<dbReference type="STRING" id="1174501.SAMN05216192_11163"/>
<evidence type="ECO:0000313" key="3">
    <source>
        <dbReference type="EMBL" id="SDJ05623.1"/>
    </source>
</evidence>
<feature type="region of interest" description="Disordered" evidence="1">
    <location>
        <begin position="44"/>
        <end position="63"/>
    </location>
</feature>
<protein>
    <submittedName>
        <fullName evidence="3">Uncharacterized protein</fullName>
    </submittedName>
</protein>
<keyword evidence="2" id="KW-0812">Transmembrane</keyword>
<name>A0A1G8QLX0_9BACL</name>
<evidence type="ECO:0000313" key="4">
    <source>
        <dbReference type="Proteomes" id="UP000199050"/>
    </source>
</evidence>
<dbReference type="EMBL" id="FNDX01000011">
    <property type="protein sequence ID" value="SDJ05623.1"/>
    <property type="molecule type" value="Genomic_DNA"/>
</dbReference>
<sequence length="295" mass="31606">MKALRSTIGFLLLVIIVASLGYIGWYANDKGLISWNSLSTSTTNSNVHSQHSASVAPEGTSTNPVTTLRERVSAAQQSMKQMANNMMAYPSEAVLNGSSVNDGETGGTASQQAVPGSIQVQKGIYSLSESVYLLAQLEQTLDNGMGFTESANPTYETYQFRYNLLLQSQKTLSEVNTKLNEAKNGILLNGTGMMGSHNMQETSRAIYDMAQTVMGITSLNQWVEQQIQQTVSQAQNVLAASTSNQDSSIFNGLGTPSLMILIVGIFTILLVVALVGVIGSILTPRPETASAENHL</sequence>
<feature type="transmembrane region" description="Helical" evidence="2">
    <location>
        <begin position="258"/>
        <end position="282"/>
    </location>
</feature>
<dbReference type="RefSeq" id="WP_090714436.1">
    <property type="nucleotide sequence ID" value="NZ_CBCSKY010000009.1"/>
</dbReference>
<reference evidence="4" key="1">
    <citation type="submission" date="2016-10" db="EMBL/GenBank/DDBJ databases">
        <authorList>
            <person name="Varghese N."/>
            <person name="Submissions S."/>
        </authorList>
    </citation>
    <scope>NUCLEOTIDE SEQUENCE [LARGE SCALE GENOMIC DNA]</scope>
    <source>
        <strain evidence="4">CGMCC 1.11012</strain>
    </source>
</reference>
<organism evidence="3 4">
    <name type="scientific">Paenibacillus typhae</name>
    <dbReference type="NCBI Taxonomy" id="1174501"/>
    <lineage>
        <taxon>Bacteria</taxon>
        <taxon>Bacillati</taxon>
        <taxon>Bacillota</taxon>
        <taxon>Bacilli</taxon>
        <taxon>Bacillales</taxon>
        <taxon>Paenibacillaceae</taxon>
        <taxon>Paenibacillus</taxon>
    </lineage>
</organism>
<feature type="transmembrane region" description="Helical" evidence="2">
    <location>
        <begin position="7"/>
        <end position="27"/>
    </location>
</feature>
<evidence type="ECO:0000256" key="1">
    <source>
        <dbReference type="SAM" id="MobiDB-lite"/>
    </source>
</evidence>
<dbReference type="OrthoDB" id="2558110at2"/>
<accession>A0A1G8QLX0</accession>
<dbReference type="AlphaFoldDB" id="A0A1G8QLX0"/>
<keyword evidence="2" id="KW-1133">Transmembrane helix</keyword>
<keyword evidence="4" id="KW-1185">Reference proteome</keyword>
<dbReference type="Proteomes" id="UP000199050">
    <property type="component" value="Unassembled WGS sequence"/>
</dbReference>
<gene>
    <name evidence="3" type="ORF">SAMN05216192_11163</name>
</gene>
<proteinExistence type="predicted"/>
<keyword evidence="2" id="KW-0472">Membrane</keyword>